<name>W0AHF8_9SPHN</name>
<dbReference type="PATRIC" id="fig|1123269.5.peg.4241"/>
<organism evidence="1 2">
    <name type="scientific">Sphingomonas sanxanigenens DSM 19645 = NX02</name>
    <dbReference type="NCBI Taxonomy" id="1123269"/>
    <lineage>
        <taxon>Bacteria</taxon>
        <taxon>Pseudomonadati</taxon>
        <taxon>Pseudomonadota</taxon>
        <taxon>Alphaproteobacteria</taxon>
        <taxon>Sphingomonadales</taxon>
        <taxon>Sphingomonadaceae</taxon>
        <taxon>Sphingomonas</taxon>
    </lineage>
</organism>
<accession>W0AHF8</accession>
<dbReference type="AlphaFoldDB" id="W0AHF8"/>
<dbReference type="KEGG" id="ssan:NX02_21680"/>
<reference evidence="1 2" key="1">
    <citation type="submission" date="2013-07" db="EMBL/GenBank/DDBJ databases">
        <title>Completed genome of Sphingomonas sanxanigenens NX02.</title>
        <authorList>
            <person name="Ma T."/>
            <person name="Huang H."/>
            <person name="Wu M."/>
            <person name="Li X."/>
            <person name="Li G."/>
        </authorList>
    </citation>
    <scope>NUCLEOTIDE SEQUENCE [LARGE SCALE GENOMIC DNA]</scope>
    <source>
        <strain evidence="1 2">NX02</strain>
    </source>
</reference>
<keyword evidence="2" id="KW-1185">Reference proteome</keyword>
<evidence type="ECO:0000313" key="1">
    <source>
        <dbReference type="EMBL" id="AHE55967.1"/>
    </source>
</evidence>
<dbReference type="HOGENOM" id="CLU_2439246_0_0_5"/>
<evidence type="ECO:0000313" key="2">
    <source>
        <dbReference type="Proteomes" id="UP000018851"/>
    </source>
</evidence>
<dbReference type="Proteomes" id="UP000018851">
    <property type="component" value="Chromosome"/>
</dbReference>
<proteinExistence type="predicted"/>
<gene>
    <name evidence="1" type="ORF">NX02_21680</name>
</gene>
<protein>
    <submittedName>
        <fullName evidence="1">Uncharacterized protein</fullName>
    </submittedName>
</protein>
<dbReference type="STRING" id="1123269.NX02_21680"/>
<dbReference type="EMBL" id="CP006644">
    <property type="protein sequence ID" value="AHE55967.1"/>
    <property type="molecule type" value="Genomic_DNA"/>
</dbReference>
<sequence>MVMAERQTHSGDGPTVLGADPHGEGAILLVESLIHGLIARSVISANDALEIVTVAMDVCTDIAGEAEDSAKHQEVLTILQTIALSLSHDI</sequence>